<keyword evidence="2 4" id="KW-0694">RNA-binding</keyword>
<dbReference type="InterPro" id="IPR012921">
    <property type="entry name" value="SPOC_C"/>
</dbReference>
<dbReference type="InterPro" id="IPR000504">
    <property type="entry name" value="RRM_dom"/>
</dbReference>
<dbReference type="OrthoDB" id="439808at2759"/>
<feature type="compositionally biased region" description="Low complexity" evidence="5">
    <location>
        <begin position="965"/>
        <end position="977"/>
    </location>
</feature>
<dbReference type="CDD" id="cd21546">
    <property type="entry name" value="SPOC_FPA-like"/>
    <property type="match status" value="1"/>
</dbReference>
<evidence type="ECO:0000256" key="4">
    <source>
        <dbReference type="PROSITE-ProRule" id="PRU00176"/>
    </source>
</evidence>
<dbReference type="PROSITE" id="PS50102">
    <property type="entry name" value="RRM"/>
    <property type="match status" value="3"/>
</dbReference>
<feature type="domain" description="RRM" evidence="6">
    <location>
        <begin position="32"/>
        <end position="103"/>
    </location>
</feature>
<dbReference type="PANTHER" id="PTHR23189">
    <property type="entry name" value="RNA RECOGNITION MOTIF-CONTAINING"/>
    <property type="match status" value="1"/>
</dbReference>
<feature type="region of interest" description="Disordered" evidence="5">
    <location>
        <begin position="702"/>
        <end position="738"/>
    </location>
</feature>
<feature type="compositionally biased region" description="Low complexity" evidence="5">
    <location>
        <begin position="1006"/>
        <end position="1020"/>
    </location>
</feature>
<comment type="subcellular location">
    <subcellularLocation>
        <location evidence="1">Nucleus</location>
    </subcellularLocation>
</comment>
<feature type="region of interest" description="Disordered" evidence="5">
    <location>
        <begin position="1"/>
        <end position="31"/>
    </location>
</feature>
<evidence type="ECO:0000256" key="2">
    <source>
        <dbReference type="ARBA" id="ARBA00022884"/>
    </source>
</evidence>
<dbReference type="SMART" id="SM00360">
    <property type="entry name" value="RRM"/>
    <property type="match status" value="3"/>
</dbReference>
<dbReference type="Pfam" id="PF07744">
    <property type="entry name" value="SPOC"/>
    <property type="match status" value="1"/>
</dbReference>
<dbReference type="FunFam" id="3.30.70.330:FF:000497">
    <property type="entry name" value="flowering time control protein FPA"/>
    <property type="match status" value="1"/>
</dbReference>
<dbReference type="CDD" id="cd00590">
    <property type="entry name" value="RRM_SF"/>
    <property type="match status" value="2"/>
</dbReference>
<gene>
    <name evidence="7" type="ORF">NE237_014700</name>
</gene>
<feature type="compositionally biased region" description="Polar residues" evidence="5">
    <location>
        <begin position="725"/>
        <end position="736"/>
    </location>
</feature>
<evidence type="ECO:0000256" key="3">
    <source>
        <dbReference type="ARBA" id="ARBA00023242"/>
    </source>
</evidence>
<proteinExistence type="predicted"/>
<evidence type="ECO:0000256" key="1">
    <source>
        <dbReference type="ARBA" id="ARBA00004123"/>
    </source>
</evidence>
<feature type="region of interest" description="Disordered" evidence="5">
    <location>
        <begin position="858"/>
        <end position="879"/>
    </location>
</feature>
<feature type="domain" description="RRM" evidence="6">
    <location>
        <begin position="108"/>
        <end position="180"/>
    </location>
</feature>
<comment type="caution">
    <text evidence="7">The sequence shown here is derived from an EMBL/GenBank/DDBJ whole genome shotgun (WGS) entry which is preliminary data.</text>
</comment>
<keyword evidence="8" id="KW-1185">Reference proteome</keyword>
<dbReference type="InterPro" id="IPR012677">
    <property type="entry name" value="Nucleotide-bd_a/b_plait_sf"/>
</dbReference>
<organism evidence="7 8">
    <name type="scientific">Protea cynaroides</name>
    <dbReference type="NCBI Taxonomy" id="273540"/>
    <lineage>
        <taxon>Eukaryota</taxon>
        <taxon>Viridiplantae</taxon>
        <taxon>Streptophyta</taxon>
        <taxon>Embryophyta</taxon>
        <taxon>Tracheophyta</taxon>
        <taxon>Spermatophyta</taxon>
        <taxon>Magnoliopsida</taxon>
        <taxon>Proteales</taxon>
        <taxon>Proteaceae</taxon>
        <taxon>Protea</taxon>
    </lineage>
</organism>
<sequence>MPPPSKSNMVTDQNPRSSHGGKETEEEDVPSHNLWVGNLALDTSDTDLMNSFGKYGALDCAAYASRNYAFVYFKHLDDAKAAKDALQGSVIRGNRIKIEFAKPAKPGKHLWVGGVSASVAKEQLEDEFLKYGKIEEFKFLRDRNAALIDYVRSEDALAALKSMNGKRLGGEQIRVDFLRSQHSRRDNFLDFHDSRDGPFSNRRGIGPQEPLWMPPDAMRNFPDSSQIGIKRHMPSQPLGGRRGGQPSNILWIGYPPSVQIDEQMLHNAMILFGEIERIKSFPARHYSFVEFRSVDEARRAKEGLQGRLFNDPRIQILFSSSEAAPGKDSPGFYPGIKGPRPDMLFNEPPFGPGPMDAFGNPRLMGPHNFPGPLPNGMPGPNVLMRPFGPQGGFDPLHSGSEFNDLSGLAHNFPDNNPTNPMGSNWRRLSPPAPGMWPPIRPSPGTWDAYDSNPFQRESKRSRIDGPPPVDDASFAVRKMDDQSIVGEPPFGFGPALANTPGQICHSPAGGRVPSGGPSGQVLGENDHCWRGIIAKGGTPVCNARCVPIGKGIDSQLPDVVNCSARTGLDMLTKHYAEASGFDIVYFLPDSEEDFASYTEFLRYLGAKNRAGVAKLDDGTTLFLVPPSEFLTKVLIVSGPERLYGVVLKLPQQIPSNASTSQIQQPTFPPSQYIDRQQLPPQTDYSSVHQDHQILSMDYNRGLHEDLMPQPPKQLLPSDDPHAVQSVPQDNASNPSLIPQGVSLTPELIATLAALLPNNNMQSSTSNHAQLPLGISSRPSLPALTPDKAMPTQGWRQDHQASVAGAHHSVKEEQAGYASQPLGPQFNSQGQLLSHFPAYTNASNGSDPSAQAVLGGTQIQDPSLNVPQGATSRPSNSFSIHSQAGQYTVPHQGTQQYQVDASQIAQKGYGMVPSTDASGLFRSQAFPHPRPPVISSPQVQGSNSQPQYGIPSTTDKGNSEFPNQVQQLQSALSSAGQGTSDGEADKNQRYQSTLQFAASLLLQIQQQQQQQQQQTAAQSLQGSGNHQ</sequence>
<evidence type="ECO:0000313" key="7">
    <source>
        <dbReference type="EMBL" id="KAJ4967999.1"/>
    </source>
</evidence>
<evidence type="ECO:0000256" key="5">
    <source>
        <dbReference type="SAM" id="MobiDB-lite"/>
    </source>
</evidence>
<dbReference type="GO" id="GO:0005634">
    <property type="term" value="C:nucleus"/>
    <property type="evidence" value="ECO:0007669"/>
    <property type="project" value="UniProtKB-SubCell"/>
</dbReference>
<feature type="region of interest" description="Disordered" evidence="5">
    <location>
        <begin position="919"/>
        <end position="988"/>
    </location>
</feature>
<evidence type="ECO:0000259" key="6">
    <source>
        <dbReference type="PROSITE" id="PS50102"/>
    </source>
</evidence>
<keyword evidence="3" id="KW-0539">Nucleus</keyword>
<feature type="region of interest" description="Disordered" evidence="5">
    <location>
        <begin position="760"/>
        <end position="829"/>
    </location>
</feature>
<feature type="region of interest" description="Disordered" evidence="5">
    <location>
        <begin position="446"/>
        <end position="468"/>
    </location>
</feature>
<feature type="compositionally biased region" description="Polar residues" evidence="5">
    <location>
        <begin position="678"/>
        <end position="687"/>
    </location>
</feature>
<dbReference type="AlphaFoldDB" id="A0A9Q0KCN3"/>
<feature type="domain" description="RRM" evidence="6">
    <location>
        <begin position="248"/>
        <end position="321"/>
    </location>
</feature>
<protein>
    <recommendedName>
        <fullName evidence="6">RRM domain-containing protein</fullName>
    </recommendedName>
</protein>
<evidence type="ECO:0000313" key="8">
    <source>
        <dbReference type="Proteomes" id="UP001141806"/>
    </source>
</evidence>
<accession>A0A9Q0KCN3</accession>
<reference evidence="7" key="1">
    <citation type="journal article" date="2023" name="Plant J.">
        <title>The genome of the king protea, Protea cynaroides.</title>
        <authorList>
            <person name="Chang J."/>
            <person name="Duong T.A."/>
            <person name="Schoeman C."/>
            <person name="Ma X."/>
            <person name="Roodt D."/>
            <person name="Barker N."/>
            <person name="Li Z."/>
            <person name="Van de Peer Y."/>
            <person name="Mizrachi E."/>
        </authorList>
    </citation>
    <scope>NUCLEOTIDE SEQUENCE</scope>
    <source>
        <tissue evidence="7">Young leaves</tissue>
    </source>
</reference>
<feature type="compositionally biased region" description="Polar residues" evidence="5">
    <location>
        <begin position="934"/>
        <end position="964"/>
    </location>
</feature>
<name>A0A9Q0KCN3_9MAGN</name>
<feature type="region of interest" description="Disordered" evidence="5">
    <location>
        <begin position="1006"/>
        <end position="1026"/>
    </location>
</feature>
<dbReference type="EMBL" id="JAMYWD010000006">
    <property type="protein sequence ID" value="KAJ4967999.1"/>
    <property type="molecule type" value="Genomic_DNA"/>
</dbReference>
<dbReference type="Proteomes" id="UP001141806">
    <property type="component" value="Unassembled WGS sequence"/>
</dbReference>
<feature type="compositionally biased region" description="Polar residues" evidence="5">
    <location>
        <begin position="1"/>
        <end position="17"/>
    </location>
</feature>
<dbReference type="GO" id="GO:0003723">
    <property type="term" value="F:RNA binding"/>
    <property type="evidence" value="ECO:0007669"/>
    <property type="project" value="UniProtKB-UniRule"/>
</dbReference>
<dbReference type="SUPFAM" id="SSF54928">
    <property type="entry name" value="RNA-binding domain, RBD"/>
    <property type="match status" value="2"/>
</dbReference>
<dbReference type="Pfam" id="PF00076">
    <property type="entry name" value="RRM_1"/>
    <property type="match status" value="3"/>
</dbReference>
<feature type="region of interest" description="Disordered" evidence="5">
    <location>
        <begin position="657"/>
        <end position="689"/>
    </location>
</feature>
<dbReference type="Gene3D" id="3.30.70.330">
    <property type="match status" value="3"/>
</dbReference>
<dbReference type="InterPro" id="IPR035979">
    <property type="entry name" value="RBD_domain_sf"/>
</dbReference>